<dbReference type="GO" id="GO:0016020">
    <property type="term" value="C:membrane"/>
    <property type="evidence" value="ECO:0007669"/>
    <property type="project" value="UniProtKB-SubCell"/>
</dbReference>
<evidence type="ECO:0000313" key="8">
    <source>
        <dbReference type="EnsemblMetazoa" id="OVOC12575.1"/>
    </source>
</evidence>
<feature type="transmembrane region" description="Helical" evidence="5">
    <location>
        <begin position="38"/>
        <end position="61"/>
    </location>
</feature>
<feature type="transmembrane region" description="Helical" evidence="5">
    <location>
        <begin position="210"/>
        <end position="229"/>
    </location>
</feature>
<protein>
    <submittedName>
        <fullName evidence="8">G_PROTEIN_RECEP_F1_2 domain-containing protein</fullName>
    </submittedName>
</protein>
<evidence type="ECO:0000313" key="9">
    <source>
        <dbReference type="Proteomes" id="UP000024404"/>
    </source>
</evidence>
<organism evidence="8 9">
    <name type="scientific">Onchocerca volvulus</name>
    <dbReference type="NCBI Taxonomy" id="6282"/>
    <lineage>
        <taxon>Eukaryota</taxon>
        <taxon>Metazoa</taxon>
        <taxon>Ecdysozoa</taxon>
        <taxon>Nematoda</taxon>
        <taxon>Chromadorea</taxon>
        <taxon>Rhabditida</taxon>
        <taxon>Spirurina</taxon>
        <taxon>Spiruromorpha</taxon>
        <taxon>Filarioidea</taxon>
        <taxon>Onchocercidae</taxon>
        <taxon>Onchocerca</taxon>
    </lineage>
</organism>
<evidence type="ECO:0000256" key="6">
    <source>
        <dbReference type="SAM" id="SignalP"/>
    </source>
</evidence>
<dbReference type="InterPro" id="IPR000276">
    <property type="entry name" value="GPCR_Rhodpsn"/>
</dbReference>
<reference evidence="8" key="2">
    <citation type="submission" date="2022-06" db="UniProtKB">
        <authorList>
            <consortium name="EnsemblMetazoa"/>
        </authorList>
    </citation>
    <scope>IDENTIFICATION</scope>
</reference>
<dbReference type="EMBL" id="CMVM020000528">
    <property type="status" value="NOT_ANNOTATED_CDS"/>
    <property type="molecule type" value="Genomic_DNA"/>
</dbReference>
<feature type="domain" description="G-protein coupled receptors family 1 profile" evidence="7">
    <location>
        <begin position="54"/>
        <end position="232"/>
    </location>
</feature>
<evidence type="ECO:0000256" key="3">
    <source>
        <dbReference type="ARBA" id="ARBA00022989"/>
    </source>
</evidence>
<evidence type="ECO:0000256" key="4">
    <source>
        <dbReference type="ARBA" id="ARBA00023136"/>
    </source>
</evidence>
<accession>A0A8R1XN54</accession>
<feature type="chain" id="PRO_5035847819" evidence="6">
    <location>
        <begin position="20"/>
        <end position="355"/>
    </location>
</feature>
<dbReference type="EnsemblMetazoa" id="OVOC12575.1">
    <property type="protein sequence ID" value="OVOC12575.1"/>
    <property type="gene ID" value="WBGene00249384"/>
</dbReference>
<feature type="transmembrane region" description="Helical" evidence="5">
    <location>
        <begin position="258"/>
        <end position="280"/>
    </location>
</feature>
<reference evidence="9" key="1">
    <citation type="submission" date="2013-10" db="EMBL/GenBank/DDBJ databases">
        <title>Genome sequencing of Onchocerca volvulus.</title>
        <authorList>
            <person name="Cotton J."/>
            <person name="Tsai J."/>
            <person name="Stanley E."/>
            <person name="Tracey A."/>
            <person name="Holroyd N."/>
            <person name="Lustigman S."/>
            <person name="Berriman M."/>
        </authorList>
    </citation>
    <scope>NUCLEOTIDE SEQUENCE</scope>
</reference>
<keyword evidence="4 5" id="KW-0472">Membrane</keyword>
<feature type="transmembrane region" description="Helical" evidence="5">
    <location>
        <begin position="296"/>
        <end position="318"/>
    </location>
</feature>
<dbReference type="PANTHER" id="PTHR22718">
    <property type="entry name" value="SERPENTINE RECEPTOR, CLASS X"/>
    <property type="match status" value="1"/>
</dbReference>
<evidence type="ECO:0000256" key="1">
    <source>
        <dbReference type="ARBA" id="ARBA00004370"/>
    </source>
</evidence>
<keyword evidence="6" id="KW-0732">Signal</keyword>
<keyword evidence="2 5" id="KW-0812">Transmembrane</keyword>
<name>A0A8R1XN54_ONCVO</name>
<sequence>MAAYSYCIIALFLISPCHAGNMTNTFDIRDEYNTVKRYVAIILFSLLLLYGIVGNILLIIVFCSKNSFYSHAFILISSQLIICAFLNFTPQVIIVLFEMIKTEITEAYETTWIHSIFATMNTFSFFAMLHFTLLLAINRFVIINLPKFSAFFESSKFYFLIVCVWISAFVISLIEFHYCFKTFNASNLQWTFNCSKITVESGAIFMKVRYFFLLSFPIAMFLVYIPIFFNIRYKRENAIELSRTSRNGTINMIKYERLMLIQAAVVCGAIEIEILCYKLLLKLALKFFGKEAEIPINIFINCYVIFNGSILPTTNLIFVKQFRHNVKRAIADLLYKFKVTKIMPITIFPAPSTKF</sequence>
<proteinExistence type="predicted"/>
<dbReference type="Proteomes" id="UP000024404">
    <property type="component" value="Unassembled WGS sequence"/>
</dbReference>
<dbReference type="OMA" id="MKMERIG"/>
<comment type="subcellular location">
    <subcellularLocation>
        <location evidence="1">Membrane</location>
    </subcellularLocation>
</comment>
<dbReference type="AlphaFoldDB" id="A0A8R1XN54"/>
<feature type="transmembrane region" description="Helical" evidence="5">
    <location>
        <begin position="73"/>
        <end position="100"/>
    </location>
</feature>
<keyword evidence="9" id="KW-1185">Reference proteome</keyword>
<evidence type="ECO:0000259" key="7">
    <source>
        <dbReference type="PROSITE" id="PS50262"/>
    </source>
</evidence>
<dbReference type="PROSITE" id="PS50262">
    <property type="entry name" value="G_PROTEIN_RECEP_F1_2"/>
    <property type="match status" value="1"/>
</dbReference>
<dbReference type="PANTHER" id="PTHR22718:SF25">
    <property type="entry name" value="G-PROTEIN COUPLED RECEPTORS FAMILY 1 PROFILE DOMAIN-CONTAINING PROTEIN"/>
    <property type="match status" value="1"/>
</dbReference>
<feature type="transmembrane region" description="Helical" evidence="5">
    <location>
        <begin position="112"/>
        <end position="137"/>
    </location>
</feature>
<feature type="signal peptide" evidence="6">
    <location>
        <begin position="1"/>
        <end position="19"/>
    </location>
</feature>
<dbReference type="PRINTS" id="PR00237">
    <property type="entry name" value="GPCRRHODOPSN"/>
</dbReference>
<dbReference type="InterPro" id="IPR017452">
    <property type="entry name" value="GPCR_Rhodpsn_7TM"/>
</dbReference>
<dbReference type="Gene3D" id="1.20.1070.10">
    <property type="entry name" value="Rhodopsin 7-helix transmembrane proteins"/>
    <property type="match status" value="1"/>
</dbReference>
<evidence type="ECO:0000256" key="5">
    <source>
        <dbReference type="SAM" id="Phobius"/>
    </source>
</evidence>
<keyword evidence="3 5" id="KW-1133">Transmembrane helix</keyword>
<dbReference type="GO" id="GO:0004930">
    <property type="term" value="F:G protein-coupled receptor activity"/>
    <property type="evidence" value="ECO:0007669"/>
    <property type="project" value="InterPro"/>
</dbReference>
<dbReference type="CDD" id="cd00637">
    <property type="entry name" value="7tm_classA_rhodopsin-like"/>
    <property type="match status" value="1"/>
</dbReference>
<evidence type="ECO:0000256" key="2">
    <source>
        <dbReference type="ARBA" id="ARBA00022692"/>
    </source>
</evidence>
<dbReference type="SUPFAM" id="SSF81321">
    <property type="entry name" value="Family A G protein-coupled receptor-like"/>
    <property type="match status" value="1"/>
</dbReference>
<feature type="transmembrane region" description="Helical" evidence="5">
    <location>
        <begin position="157"/>
        <end position="178"/>
    </location>
</feature>